<evidence type="ECO:0000256" key="1">
    <source>
        <dbReference type="SAM" id="MobiDB-lite"/>
    </source>
</evidence>
<keyword evidence="2" id="KW-0812">Transmembrane</keyword>
<dbReference type="NCBIfam" id="TIGR03544">
    <property type="entry name" value="DivI1A_domain"/>
    <property type="match status" value="1"/>
</dbReference>
<dbReference type="EMBL" id="FNAD01000003">
    <property type="protein sequence ID" value="SDD29935.1"/>
    <property type="molecule type" value="Genomic_DNA"/>
</dbReference>
<evidence type="ECO:0000256" key="2">
    <source>
        <dbReference type="SAM" id="Phobius"/>
    </source>
</evidence>
<evidence type="ECO:0000313" key="4">
    <source>
        <dbReference type="Proteomes" id="UP000198949"/>
    </source>
</evidence>
<accession>A0A1G6TNM2</accession>
<evidence type="ECO:0000313" key="3">
    <source>
        <dbReference type="EMBL" id="SDD29935.1"/>
    </source>
</evidence>
<gene>
    <name evidence="3" type="ORF">SAMN05216270_10341</name>
</gene>
<dbReference type="AlphaFoldDB" id="A0A1G6TNM2"/>
<organism evidence="3 4">
    <name type="scientific">Glycomyces harbinensis</name>
    <dbReference type="NCBI Taxonomy" id="58114"/>
    <lineage>
        <taxon>Bacteria</taxon>
        <taxon>Bacillati</taxon>
        <taxon>Actinomycetota</taxon>
        <taxon>Actinomycetes</taxon>
        <taxon>Glycomycetales</taxon>
        <taxon>Glycomycetaceae</taxon>
        <taxon>Glycomyces</taxon>
    </lineage>
</organism>
<feature type="compositionally biased region" description="Acidic residues" evidence="1">
    <location>
        <begin position="158"/>
        <end position="171"/>
    </location>
</feature>
<keyword evidence="2" id="KW-0472">Membrane</keyword>
<dbReference type="InterPro" id="IPR019933">
    <property type="entry name" value="DivIVA_domain"/>
</dbReference>
<protein>
    <submittedName>
        <fullName evidence="3">DivIVA domain-containing protein</fullName>
    </submittedName>
</protein>
<dbReference type="RefSeq" id="WP_091030407.1">
    <property type="nucleotide sequence ID" value="NZ_FNAD01000003.1"/>
</dbReference>
<keyword evidence="4" id="KW-1185">Reference proteome</keyword>
<sequence>MGFVLRLIADFALPVIVAAIGVWIAFAIVVWATGRDTLLDLSPAGAPLGLGEGEAVSEAAVASVRFDTGMRGYRTDQVDAALNRLAWEIGRKDEQLAVLQARLDGTYEEAEDEPFGGILDEDTYRLANESVAQAMPEARPGDIEDDLDEGADVRTGEDDPGSEAGREDDGEATPRAGA</sequence>
<name>A0A1G6TNM2_9ACTN</name>
<reference evidence="4" key="1">
    <citation type="submission" date="2016-10" db="EMBL/GenBank/DDBJ databases">
        <authorList>
            <person name="Varghese N."/>
            <person name="Submissions S."/>
        </authorList>
    </citation>
    <scope>NUCLEOTIDE SEQUENCE [LARGE SCALE GENOMIC DNA]</scope>
    <source>
        <strain evidence="4">CGMCC 4.3516</strain>
    </source>
</reference>
<dbReference type="STRING" id="58114.SAMN05216270_10341"/>
<dbReference type="Proteomes" id="UP000198949">
    <property type="component" value="Unassembled WGS sequence"/>
</dbReference>
<feature type="transmembrane region" description="Helical" evidence="2">
    <location>
        <begin position="12"/>
        <end position="32"/>
    </location>
</feature>
<keyword evidence="2" id="KW-1133">Transmembrane helix</keyword>
<feature type="region of interest" description="Disordered" evidence="1">
    <location>
        <begin position="130"/>
        <end position="178"/>
    </location>
</feature>
<dbReference type="Gene3D" id="6.10.250.660">
    <property type="match status" value="1"/>
</dbReference>
<proteinExistence type="predicted"/>